<dbReference type="AlphaFoldDB" id="A0A419ETI3"/>
<dbReference type="EMBL" id="QZKI01000107">
    <property type="protein sequence ID" value="RJP67223.1"/>
    <property type="molecule type" value="Genomic_DNA"/>
</dbReference>
<sequence length="238" mass="25615">MGSIIVLSLLTIAAFIALCSIFNKAKIELGVPTIAAMEARAGMLQAEADVEAKGEEDEPASQEYARAALDQTGESGAETTENYATMNASGYEYRELPVEAGENYVLPQWIVNFFSSGELCHTLDPSDNVVFIAKLNDAGNASSGAIDISADSDMSTQTIAVKVCFGQGAAAETLKTKFYLFERGDLFELNRLVRQSSLRIDILTRSADYALEYADTIHTKIPPGALTQLKGVLTKIPT</sequence>
<proteinExistence type="predicted"/>
<reference evidence="1 2" key="1">
    <citation type="journal article" date="2017" name="ISME J.">
        <title>Energy and carbon metabolisms in a deep terrestrial subsurface fluid microbial community.</title>
        <authorList>
            <person name="Momper L."/>
            <person name="Jungbluth S.P."/>
            <person name="Lee M.D."/>
            <person name="Amend J.P."/>
        </authorList>
    </citation>
    <scope>NUCLEOTIDE SEQUENCE [LARGE SCALE GENOMIC DNA]</scope>
    <source>
        <strain evidence="1">SURF_17</strain>
    </source>
</reference>
<gene>
    <name evidence="1" type="ORF">C4532_14935</name>
</gene>
<protein>
    <submittedName>
        <fullName evidence="1">Uncharacterized protein</fullName>
    </submittedName>
</protein>
<evidence type="ECO:0000313" key="1">
    <source>
        <dbReference type="EMBL" id="RJP67223.1"/>
    </source>
</evidence>
<name>A0A419ETI3_9BACT</name>
<evidence type="ECO:0000313" key="2">
    <source>
        <dbReference type="Proteomes" id="UP000285961"/>
    </source>
</evidence>
<comment type="caution">
    <text evidence="1">The sequence shown here is derived from an EMBL/GenBank/DDBJ whole genome shotgun (WGS) entry which is preliminary data.</text>
</comment>
<organism evidence="1 2">
    <name type="scientific">Candidatus Abyssobacteria bacterium SURF_17</name>
    <dbReference type="NCBI Taxonomy" id="2093361"/>
    <lineage>
        <taxon>Bacteria</taxon>
        <taxon>Pseudomonadati</taxon>
        <taxon>Candidatus Hydrogenedentota</taxon>
        <taxon>Candidatus Abyssobacteria</taxon>
    </lineage>
</organism>
<accession>A0A419ETI3</accession>
<dbReference type="Proteomes" id="UP000285961">
    <property type="component" value="Unassembled WGS sequence"/>
</dbReference>